<comment type="similarity">
    <text evidence="2 8">Belongs to the GPN-loop GTPase family.</text>
</comment>
<comment type="subunit">
    <text evidence="7">Heterodimers with GPN1 or GPN3. Binds to RNA polymerase II (RNAPII).</text>
</comment>
<evidence type="ECO:0000256" key="1">
    <source>
        <dbReference type="ARBA" id="ARBA00003181"/>
    </source>
</evidence>
<dbReference type="FunCoup" id="A0A6L2PFD9">
    <property type="interactions" value="1730"/>
</dbReference>
<evidence type="ECO:0000256" key="3">
    <source>
        <dbReference type="ARBA" id="ARBA00014588"/>
    </source>
</evidence>
<reference evidence="10" key="1">
    <citation type="submission" date="2020-01" db="EMBL/GenBank/DDBJ databases">
        <title>Draft genome sequence of the Termite Coptotermes fromosanus.</title>
        <authorList>
            <person name="Itakura S."/>
            <person name="Yosikawa Y."/>
            <person name="Umezawa K."/>
        </authorList>
    </citation>
    <scope>NUCLEOTIDE SEQUENCE [LARGE SCALE GENOMIC DNA]</scope>
</reference>
<dbReference type="FunFam" id="3.40.50.300:FF:000338">
    <property type="entry name" value="GPN-loop GTPase 2"/>
    <property type="match status" value="1"/>
</dbReference>
<name>A0A6L2PFD9_COPFO</name>
<dbReference type="GO" id="GO:0003924">
    <property type="term" value="F:GTPase activity"/>
    <property type="evidence" value="ECO:0007669"/>
    <property type="project" value="TreeGrafter"/>
</dbReference>
<accession>A0A6L2PFD9</accession>
<evidence type="ECO:0000256" key="5">
    <source>
        <dbReference type="ARBA" id="ARBA00022801"/>
    </source>
</evidence>
<evidence type="ECO:0000256" key="7">
    <source>
        <dbReference type="ARBA" id="ARBA00046611"/>
    </source>
</evidence>
<evidence type="ECO:0000256" key="6">
    <source>
        <dbReference type="ARBA" id="ARBA00023134"/>
    </source>
</evidence>
<dbReference type="GO" id="GO:0005737">
    <property type="term" value="C:cytoplasm"/>
    <property type="evidence" value="ECO:0007669"/>
    <property type="project" value="TreeGrafter"/>
</dbReference>
<dbReference type="PANTHER" id="PTHR21231:SF3">
    <property type="entry name" value="GPN-LOOP GTPASE 2"/>
    <property type="match status" value="1"/>
</dbReference>
<dbReference type="Pfam" id="PF03029">
    <property type="entry name" value="ATP_bind_1"/>
    <property type="match status" value="1"/>
</dbReference>
<protein>
    <recommendedName>
        <fullName evidence="3 8">GPN-loop GTPase 2</fullName>
    </recommendedName>
</protein>
<sequence>MNSFGQLIIGPPGSGKTTYCHTVSKFLENMGRKVAVINVDPANDALIYKAAVDISELIKVEDAMSSLTLGPNGGLMYCMEFLEKNMDWLMKQLSSYKDHYFLFDCPGQVELYTHHNSMKNITANLVKYGLHLCAVHLVDAHYCSDPGKFISALLLSLSTMLQLELPHINVLSKIDLMVQYGDKVQFGIDFYTEVLDLSYLLESLDENPITRRYKKLNTALVSLVEDYSLVTFIPLNIKDQQCLLRLKNAIDKANGYIFGSREERNVHSLLSSAVGAEYEHERTGFVRDAYSDEAREYDADFL</sequence>
<keyword evidence="4 8" id="KW-0547">Nucleotide-binding</keyword>
<dbReference type="PANTHER" id="PTHR21231">
    <property type="entry name" value="XPA-BINDING PROTEIN 1-RELATED"/>
    <property type="match status" value="1"/>
</dbReference>
<dbReference type="AlphaFoldDB" id="A0A6L2PFD9"/>
<dbReference type="SUPFAM" id="SSF52540">
    <property type="entry name" value="P-loop containing nucleoside triphosphate hydrolases"/>
    <property type="match status" value="1"/>
</dbReference>
<gene>
    <name evidence="9" type="ORF">Cfor_00275</name>
</gene>
<dbReference type="Proteomes" id="UP000502823">
    <property type="component" value="Unassembled WGS sequence"/>
</dbReference>
<dbReference type="InParanoid" id="A0A6L2PFD9"/>
<dbReference type="OrthoDB" id="5839at2759"/>
<comment type="caution">
    <text evidence="9">The sequence shown here is derived from an EMBL/GenBank/DDBJ whole genome shotgun (WGS) entry which is preliminary data.</text>
</comment>
<organism evidence="9 10">
    <name type="scientific">Coptotermes formosanus</name>
    <name type="common">Formosan subterranean termite</name>
    <dbReference type="NCBI Taxonomy" id="36987"/>
    <lineage>
        <taxon>Eukaryota</taxon>
        <taxon>Metazoa</taxon>
        <taxon>Ecdysozoa</taxon>
        <taxon>Arthropoda</taxon>
        <taxon>Hexapoda</taxon>
        <taxon>Insecta</taxon>
        <taxon>Pterygota</taxon>
        <taxon>Neoptera</taxon>
        <taxon>Polyneoptera</taxon>
        <taxon>Dictyoptera</taxon>
        <taxon>Blattodea</taxon>
        <taxon>Blattoidea</taxon>
        <taxon>Termitoidae</taxon>
        <taxon>Rhinotermitidae</taxon>
        <taxon>Coptotermes</taxon>
    </lineage>
</organism>
<dbReference type="InterPro" id="IPR030231">
    <property type="entry name" value="Gpn2"/>
</dbReference>
<dbReference type="InterPro" id="IPR027417">
    <property type="entry name" value="P-loop_NTPase"/>
</dbReference>
<evidence type="ECO:0000313" key="10">
    <source>
        <dbReference type="Proteomes" id="UP000502823"/>
    </source>
</evidence>
<evidence type="ECO:0000313" key="9">
    <source>
        <dbReference type="EMBL" id="GFG29108.1"/>
    </source>
</evidence>
<evidence type="ECO:0000256" key="2">
    <source>
        <dbReference type="ARBA" id="ARBA00005290"/>
    </source>
</evidence>
<evidence type="ECO:0000256" key="8">
    <source>
        <dbReference type="RuleBase" id="RU365059"/>
    </source>
</evidence>
<proteinExistence type="inferred from homology"/>
<dbReference type="Gene3D" id="3.40.50.300">
    <property type="entry name" value="P-loop containing nucleotide triphosphate hydrolases"/>
    <property type="match status" value="1"/>
</dbReference>
<keyword evidence="10" id="KW-1185">Reference proteome</keyword>
<dbReference type="CDD" id="cd17871">
    <property type="entry name" value="GPN2"/>
    <property type="match status" value="1"/>
</dbReference>
<keyword evidence="5 8" id="KW-0378">Hydrolase</keyword>
<dbReference type="EMBL" id="BLKM01000111">
    <property type="protein sequence ID" value="GFG29108.1"/>
    <property type="molecule type" value="Genomic_DNA"/>
</dbReference>
<comment type="function">
    <text evidence="1 8">Small GTPase required for proper localization of RNA polymerase II and III (RNAPII and RNAPIII). May act at an RNAP assembly step prior to nuclear import.</text>
</comment>
<keyword evidence="6 8" id="KW-0342">GTP-binding</keyword>
<dbReference type="GO" id="GO:0005525">
    <property type="term" value="F:GTP binding"/>
    <property type="evidence" value="ECO:0007669"/>
    <property type="project" value="UniProtKB-KW"/>
</dbReference>
<dbReference type="InterPro" id="IPR004130">
    <property type="entry name" value="Gpn"/>
</dbReference>
<evidence type="ECO:0000256" key="4">
    <source>
        <dbReference type="ARBA" id="ARBA00022741"/>
    </source>
</evidence>